<dbReference type="Proteomes" id="UP001064200">
    <property type="component" value="Segment"/>
</dbReference>
<proteinExistence type="predicted"/>
<evidence type="ECO:0000313" key="2">
    <source>
        <dbReference type="Proteomes" id="UP001064200"/>
    </source>
</evidence>
<name>A0A976SGX2_9CAUD</name>
<evidence type="ECO:0000313" key="1">
    <source>
        <dbReference type="EMBL" id="UVB02983.1"/>
    </source>
</evidence>
<dbReference type="EMBL" id="ON911539">
    <property type="protein sequence ID" value="UVB02983.1"/>
    <property type="molecule type" value="Genomic_DNA"/>
</dbReference>
<organism evidence="1 2">
    <name type="scientific">Xanthomonas phage vB_Xar_IVIA-DoCa2</name>
    <dbReference type="NCBI Taxonomy" id="2970491"/>
    <lineage>
        <taxon>Viruses</taxon>
        <taxon>Duplodnaviria</taxon>
        <taxon>Heunggongvirae</taxon>
        <taxon>Uroviricota</taxon>
        <taxon>Caudoviricetes</taxon>
        <taxon>Autographivirales</taxon>
        <taxon>Autonotataviridae</taxon>
        <taxon>Gujervirinae</taxon>
        <taxon>Pradovirus</taxon>
        <taxon>Pradovirus IVIADoCa2</taxon>
    </lineage>
</organism>
<protein>
    <submittedName>
        <fullName evidence="1">Uncharacterized protein</fullName>
    </submittedName>
</protein>
<sequence>MKGYRVSAALAAAVRRMAPSYVVLDDAPSTLDGVRAYAEEHGVLAVWSGASENTIWPSPEHNYDFRALHDSIHVKYGHAFDLAGEVATAVDTEKMLRERCPELSEEDYRALWFEVVGQAAYENVNGKFPDDQAAFIADCMLGYSAQLH</sequence>
<reference evidence="1" key="1">
    <citation type="submission" date="2022-06" db="EMBL/GenBank/DDBJ databases">
        <title>Comparative analysis of new lytic phages for the biological control of phytopathogenic Xanthomonas spp.</title>
        <authorList>
            <person name="Domingo-Calap M.L."/>
            <person name="Bernabeu-Gimeno M."/>
            <person name="Aure C.M."/>
            <person name="Marco-Noales E."/>
            <person name="Domingo-Calap P."/>
        </authorList>
    </citation>
    <scope>NUCLEOTIDE SEQUENCE</scope>
</reference>
<keyword evidence="2" id="KW-1185">Reference proteome</keyword>
<accession>A0A976SGX2</accession>
<gene>
    <name evidence="1" type="ORF">IVIADoCa2_6</name>
</gene>